<dbReference type="InterPro" id="IPR004875">
    <property type="entry name" value="DDE_SF_endonuclease_dom"/>
</dbReference>
<name>B7P9R6_IXOSC</name>
<organism>
    <name type="scientific">Ixodes scapularis</name>
    <name type="common">Black-legged tick</name>
    <name type="synonym">Deer tick</name>
    <dbReference type="NCBI Taxonomy" id="6945"/>
    <lineage>
        <taxon>Eukaryota</taxon>
        <taxon>Metazoa</taxon>
        <taxon>Ecdysozoa</taxon>
        <taxon>Arthropoda</taxon>
        <taxon>Chelicerata</taxon>
        <taxon>Arachnida</taxon>
        <taxon>Acari</taxon>
        <taxon>Parasitiformes</taxon>
        <taxon>Ixodida</taxon>
        <taxon>Ixodoidea</taxon>
        <taxon>Ixodidae</taxon>
        <taxon>Ixodinae</taxon>
        <taxon>Ixodes</taxon>
    </lineage>
</organism>
<evidence type="ECO:0000313" key="3">
    <source>
        <dbReference type="EnsemblMetazoa" id="ISCW003274-PA"/>
    </source>
</evidence>
<dbReference type="GO" id="GO:0003676">
    <property type="term" value="F:nucleic acid binding"/>
    <property type="evidence" value="ECO:0007669"/>
    <property type="project" value="InterPro"/>
</dbReference>
<dbReference type="STRING" id="6945.B7P9R6"/>
<dbReference type="PaxDb" id="6945-B7P9R6"/>
<dbReference type="AlphaFoldDB" id="B7P9R6"/>
<evidence type="ECO:0000313" key="2">
    <source>
        <dbReference type="EMBL" id="EEC03338.1"/>
    </source>
</evidence>
<reference evidence="3" key="2">
    <citation type="submission" date="2020-05" db="UniProtKB">
        <authorList>
            <consortium name="EnsemblMetazoa"/>
        </authorList>
    </citation>
    <scope>IDENTIFICATION</scope>
    <source>
        <strain evidence="3">wikel</strain>
    </source>
</reference>
<dbReference type="OrthoDB" id="6486159at2759"/>
<dbReference type="Pfam" id="PF03184">
    <property type="entry name" value="DDE_1"/>
    <property type="match status" value="1"/>
</dbReference>
<dbReference type="VEuPathDB" id="VectorBase:ISCP_001914"/>
<sequence length="113" mass="12487">MLVLDSFRGHSIDRVKKTVANAGCDLVIIPGGMTSILQPLDVVLNKPFKERVGILYNDWLSQDDNPKTPTGCVKRASLSTVGERCVVWTACRHGLRRIFKVLHLYAASPGQPQ</sequence>
<gene>
    <name evidence="2" type="ORF">IscW_ISCW003274</name>
</gene>
<reference evidence="2 4" key="1">
    <citation type="submission" date="2008-03" db="EMBL/GenBank/DDBJ databases">
        <title>Annotation of Ixodes scapularis.</title>
        <authorList>
            <consortium name="Ixodes scapularis Genome Project Consortium"/>
            <person name="Caler E."/>
            <person name="Hannick L.I."/>
            <person name="Bidwell S."/>
            <person name="Joardar V."/>
            <person name="Thiagarajan M."/>
            <person name="Amedeo P."/>
            <person name="Galinsky K.J."/>
            <person name="Schobel S."/>
            <person name="Inman J."/>
            <person name="Hostetler J."/>
            <person name="Miller J."/>
            <person name="Hammond M."/>
            <person name="Megy K."/>
            <person name="Lawson D."/>
            <person name="Kodira C."/>
            <person name="Sutton G."/>
            <person name="Meyer J."/>
            <person name="Hill C.A."/>
            <person name="Birren B."/>
            <person name="Nene V."/>
            <person name="Collins F."/>
            <person name="Alarcon-Chaidez F."/>
            <person name="Wikel S."/>
            <person name="Strausberg R."/>
        </authorList>
    </citation>
    <scope>NUCLEOTIDE SEQUENCE [LARGE SCALE GENOMIC DNA]</scope>
    <source>
        <strain evidence="4">Wikel</strain>
        <strain evidence="2">Wikel colony</strain>
    </source>
</reference>
<dbReference type="Proteomes" id="UP000001555">
    <property type="component" value="Unassembled WGS sequence"/>
</dbReference>
<proteinExistence type="predicted"/>
<dbReference type="EMBL" id="DS666508">
    <property type="protein sequence ID" value="EEC03338.1"/>
    <property type="molecule type" value="Genomic_DNA"/>
</dbReference>
<dbReference type="VEuPathDB" id="VectorBase:ISCW003274"/>
<protein>
    <submittedName>
        <fullName evidence="2 3">POGO family transposase, putative</fullName>
    </submittedName>
</protein>
<dbReference type="EMBL" id="ABJB010337928">
    <property type="status" value="NOT_ANNOTATED_CDS"/>
    <property type="molecule type" value="Genomic_DNA"/>
</dbReference>
<dbReference type="EnsemblMetazoa" id="ISCW003274-RA">
    <property type="protein sequence ID" value="ISCW003274-PA"/>
    <property type="gene ID" value="ISCW003274"/>
</dbReference>
<dbReference type="VEuPathDB" id="VectorBase:ISCI013771"/>
<evidence type="ECO:0000259" key="1">
    <source>
        <dbReference type="Pfam" id="PF03184"/>
    </source>
</evidence>
<dbReference type="InParanoid" id="B7P9R6"/>
<evidence type="ECO:0000313" key="4">
    <source>
        <dbReference type="Proteomes" id="UP000001555"/>
    </source>
</evidence>
<feature type="domain" description="DDE-1" evidence="1">
    <location>
        <begin position="1"/>
        <end position="69"/>
    </location>
</feature>
<accession>B7P9R6</accession>
<dbReference type="HOGENOM" id="CLU_2136200_0_0_1"/>
<keyword evidence="4" id="KW-1185">Reference proteome</keyword>